<dbReference type="OrthoDB" id="10261027at2759"/>
<evidence type="ECO:0000256" key="3">
    <source>
        <dbReference type="ARBA" id="ARBA00022777"/>
    </source>
</evidence>
<dbReference type="STRING" id="703135.A0A2A9NEU2"/>
<sequence length="575" mass="64277">MPVLRYQSRSTEQTYTDYCDQALDDTSSLAEAPPDALMSYDDSESFISSRETWIPPYDSNGRFADVLDSVVCIRGQPEPIPSLLSDVDPSQAELLESDLVFTTIQISSVFWSEEEQDECVILKVNPNNGFGSWSISRTAYALELFMSSFHYNTPFHRDVCGPTGADEGHSLAALEHCLQAHVNMCANPDFNLLPFLQSWFPHGDLEVPRTPHLSALTRLLLAFETKIICSPVALRQVLASESDVKMAKTLTGAKALAMLESMQQVLHSVFPCESAFRRKVRKLSLEISKNSGQIPPCLFLKQPIFISAFPIYGGGFADIFPGEYGGLPVAVKRIRIFGNDVESRDAKDKILREAMIWCSLRHQYILPFCGVLLEPTLSLGPMLSLISSWMRYGSLISYRRAHDIRRIDVLARLLEVAEGMRYLHEEGIVHGDLKGANVLLDEDLQCQITDFGLSRHNDVSRSSGSNSGGTLQWMAPEVLELQGSAPFHTTFRSDVYSFGCVIQEIYTGKRPFGKIPDPAVIMKVVVRKEIPDRPDSSSVEAIPDDIWTVAKRCWKTDPLSRPTFRAIVRELRAVS</sequence>
<name>A0A2A9NEU2_9AGAR</name>
<dbReference type="InterPro" id="IPR051681">
    <property type="entry name" value="Ser/Thr_Kinases-Pseudokinases"/>
</dbReference>
<organism evidence="6 7">
    <name type="scientific">Amanita thiersii Skay4041</name>
    <dbReference type="NCBI Taxonomy" id="703135"/>
    <lineage>
        <taxon>Eukaryota</taxon>
        <taxon>Fungi</taxon>
        <taxon>Dikarya</taxon>
        <taxon>Basidiomycota</taxon>
        <taxon>Agaricomycotina</taxon>
        <taxon>Agaricomycetes</taxon>
        <taxon>Agaricomycetidae</taxon>
        <taxon>Agaricales</taxon>
        <taxon>Pluteineae</taxon>
        <taxon>Amanitaceae</taxon>
        <taxon>Amanita</taxon>
    </lineage>
</organism>
<dbReference type="Proteomes" id="UP000242287">
    <property type="component" value="Unassembled WGS sequence"/>
</dbReference>
<dbReference type="InterPro" id="IPR011009">
    <property type="entry name" value="Kinase-like_dom_sf"/>
</dbReference>
<dbReference type="PANTHER" id="PTHR44329">
    <property type="entry name" value="SERINE/THREONINE-PROTEIN KINASE TNNI3K-RELATED"/>
    <property type="match status" value="1"/>
</dbReference>
<keyword evidence="2" id="KW-0547">Nucleotide-binding</keyword>
<keyword evidence="7" id="KW-1185">Reference proteome</keyword>
<evidence type="ECO:0000259" key="5">
    <source>
        <dbReference type="PROSITE" id="PS50011"/>
    </source>
</evidence>
<dbReference type="SUPFAM" id="SSF56112">
    <property type="entry name" value="Protein kinase-like (PK-like)"/>
    <property type="match status" value="1"/>
</dbReference>
<dbReference type="Pfam" id="PF07714">
    <property type="entry name" value="PK_Tyr_Ser-Thr"/>
    <property type="match status" value="1"/>
</dbReference>
<evidence type="ECO:0000256" key="4">
    <source>
        <dbReference type="ARBA" id="ARBA00022840"/>
    </source>
</evidence>
<keyword evidence="4" id="KW-0067">ATP-binding</keyword>
<keyword evidence="3" id="KW-0418">Kinase</keyword>
<protein>
    <recommendedName>
        <fullName evidence="5">Protein kinase domain-containing protein</fullName>
    </recommendedName>
</protein>
<dbReference type="AlphaFoldDB" id="A0A2A9NEU2"/>
<reference evidence="6 7" key="1">
    <citation type="submission" date="2014-02" db="EMBL/GenBank/DDBJ databases">
        <title>Transposable element dynamics among asymbiotic and ectomycorrhizal Amanita fungi.</title>
        <authorList>
            <consortium name="DOE Joint Genome Institute"/>
            <person name="Hess J."/>
            <person name="Skrede I."/>
            <person name="Wolfe B."/>
            <person name="LaButti K."/>
            <person name="Ohm R.A."/>
            <person name="Grigoriev I.V."/>
            <person name="Pringle A."/>
        </authorList>
    </citation>
    <scope>NUCLEOTIDE SEQUENCE [LARGE SCALE GENOMIC DNA]</scope>
    <source>
        <strain evidence="6 7">SKay4041</strain>
    </source>
</reference>
<evidence type="ECO:0000313" key="6">
    <source>
        <dbReference type="EMBL" id="PFH47844.1"/>
    </source>
</evidence>
<dbReference type="EMBL" id="KZ302088">
    <property type="protein sequence ID" value="PFH47844.1"/>
    <property type="molecule type" value="Genomic_DNA"/>
</dbReference>
<evidence type="ECO:0000256" key="2">
    <source>
        <dbReference type="ARBA" id="ARBA00022741"/>
    </source>
</evidence>
<dbReference type="GO" id="GO:0004674">
    <property type="term" value="F:protein serine/threonine kinase activity"/>
    <property type="evidence" value="ECO:0007669"/>
    <property type="project" value="TreeGrafter"/>
</dbReference>
<accession>A0A2A9NEU2</accession>
<dbReference type="InterPro" id="IPR008271">
    <property type="entry name" value="Ser/Thr_kinase_AS"/>
</dbReference>
<dbReference type="PANTHER" id="PTHR44329:SF288">
    <property type="entry name" value="MITOGEN-ACTIVATED PROTEIN KINASE KINASE KINASE 20"/>
    <property type="match status" value="1"/>
</dbReference>
<dbReference type="Gene3D" id="1.10.510.10">
    <property type="entry name" value="Transferase(Phosphotransferase) domain 1"/>
    <property type="match status" value="1"/>
</dbReference>
<evidence type="ECO:0000313" key="7">
    <source>
        <dbReference type="Proteomes" id="UP000242287"/>
    </source>
</evidence>
<keyword evidence="1" id="KW-0808">Transferase</keyword>
<dbReference type="GO" id="GO:0005524">
    <property type="term" value="F:ATP binding"/>
    <property type="evidence" value="ECO:0007669"/>
    <property type="project" value="UniProtKB-KW"/>
</dbReference>
<gene>
    <name evidence="6" type="ORF">AMATHDRAFT_66627</name>
</gene>
<feature type="domain" description="Protein kinase" evidence="5">
    <location>
        <begin position="305"/>
        <end position="575"/>
    </location>
</feature>
<dbReference type="SMART" id="SM00220">
    <property type="entry name" value="S_TKc"/>
    <property type="match status" value="1"/>
</dbReference>
<evidence type="ECO:0000256" key="1">
    <source>
        <dbReference type="ARBA" id="ARBA00022679"/>
    </source>
</evidence>
<dbReference type="PROSITE" id="PS50011">
    <property type="entry name" value="PROTEIN_KINASE_DOM"/>
    <property type="match status" value="1"/>
</dbReference>
<dbReference type="PRINTS" id="PR00109">
    <property type="entry name" value="TYRKINASE"/>
</dbReference>
<proteinExistence type="predicted"/>
<dbReference type="PROSITE" id="PS00108">
    <property type="entry name" value="PROTEIN_KINASE_ST"/>
    <property type="match status" value="1"/>
</dbReference>
<dbReference type="InterPro" id="IPR001245">
    <property type="entry name" value="Ser-Thr/Tyr_kinase_cat_dom"/>
</dbReference>
<dbReference type="InterPro" id="IPR000719">
    <property type="entry name" value="Prot_kinase_dom"/>
</dbReference>